<dbReference type="PANTHER" id="PTHR42795:SF1">
    <property type="entry name" value="ALANINE DEHYDROGENASE"/>
    <property type="match status" value="1"/>
</dbReference>
<dbReference type="GO" id="GO:0000286">
    <property type="term" value="F:alanine dehydrogenase activity"/>
    <property type="evidence" value="ECO:0007669"/>
    <property type="project" value="TreeGrafter"/>
</dbReference>
<dbReference type="InterPro" id="IPR007886">
    <property type="entry name" value="AlaDH/PNT_N"/>
</dbReference>
<protein>
    <recommendedName>
        <fullName evidence="1">Alanine dehydrogenase/pyridine nucleotide transhydrogenase N-terminal domain-containing protein</fullName>
    </recommendedName>
</protein>
<feature type="domain" description="Alanine dehydrogenase/pyridine nucleotide transhydrogenase N-terminal" evidence="1">
    <location>
        <begin position="6"/>
        <end position="140"/>
    </location>
</feature>
<dbReference type="EMBL" id="SSWL01000038">
    <property type="protein sequence ID" value="THJ25693.1"/>
    <property type="molecule type" value="Genomic_DNA"/>
</dbReference>
<dbReference type="SUPFAM" id="SSF52283">
    <property type="entry name" value="Formate/glycerate dehydrogenase catalytic domain-like"/>
    <property type="match status" value="1"/>
</dbReference>
<name>A0A4S5B635_BIFLI</name>
<reference evidence="2 3" key="1">
    <citation type="submission" date="2019-04" db="EMBL/GenBank/DDBJ databases">
        <title>Genome Announcement To Ensure Probiotic Safety of Bifidobacterium longum subsp infantis UBBI-01.</title>
        <authorList>
            <person name="Sulthana A."/>
            <person name="Lakshmi S.G."/>
            <person name="Madempudi R.S."/>
        </authorList>
    </citation>
    <scope>NUCLEOTIDE SEQUENCE [LARGE SCALE GENOMIC DNA]</scope>
    <source>
        <strain evidence="2 3">UBBI-01</strain>
    </source>
</reference>
<dbReference type="SMART" id="SM01003">
    <property type="entry name" value="AlaDh_PNT_N"/>
    <property type="match status" value="1"/>
</dbReference>
<dbReference type="AlphaFoldDB" id="A0A4S5B635"/>
<dbReference type="GO" id="GO:0005886">
    <property type="term" value="C:plasma membrane"/>
    <property type="evidence" value="ECO:0007669"/>
    <property type="project" value="TreeGrafter"/>
</dbReference>
<comment type="caution">
    <text evidence="2">The sequence shown here is derived from an EMBL/GenBank/DDBJ whole genome shotgun (WGS) entry which is preliminary data.</text>
</comment>
<evidence type="ECO:0000259" key="1">
    <source>
        <dbReference type="SMART" id="SM01003"/>
    </source>
</evidence>
<dbReference type="Pfam" id="PF05222">
    <property type="entry name" value="AlaDh_PNT_N"/>
    <property type="match status" value="1"/>
</dbReference>
<evidence type="ECO:0000313" key="3">
    <source>
        <dbReference type="Proteomes" id="UP000306697"/>
    </source>
</evidence>
<evidence type="ECO:0000313" key="2">
    <source>
        <dbReference type="EMBL" id="THJ25693.1"/>
    </source>
</evidence>
<dbReference type="GO" id="GO:0006524">
    <property type="term" value="P:alanine catabolic process"/>
    <property type="evidence" value="ECO:0007669"/>
    <property type="project" value="TreeGrafter"/>
</dbReference>
<dbReference type="PANTHER" id="PTHR42795">
    <property type="entry name" value="ALANINE DEHYDROGENASE"/>
    <property type="match status" value="1"/>
</dbReference>
<accession>A0A4S5B635</accession>
<dbReference type="Proteomes" id="UP000306697">
    <property type="component" value="Unassembled WGS sequence"/>
</dbReference>
<organism evidence="2 3">
    <name type="scientific">Bifidobacterium longum subsp. infantis</name>
    <dbReference type="NCBI Taxonomy" id="1682"/>
    <lineage>
        <taxon>Bacteria</taxon>
        <taxon>Bacillati</taxon>
        <taxon>Actinomycetota</taxon>
        <taxon>Actinomycetes</taxon>
        <taxon>Bifidobacteriales</taxon>
        <taxon>Bifidobacteriaceae</taxon>
        <taxon>Bifidobacterium</taxon>
    </lineage>
</organism>
<dbReference type="RefSeq" id="WP_136501184.1">
    <property type="nucleotide sequence ID" value="NZ_JAXCVM010000045.1"/>
</dbReference>
<dbReference type="Gene3D" id="3.40.50.720">
    <property type="entry name" value="NAD(P)-binding Rossmann-like Domain"/>
    <property type="match status" value="1"/>
</dbReference>
<proteinExistence type="predicted"/>
<sequence>MTLTVGIAGEDSEEECHIVLRPQEAALLARQKDIKVCAERDAGALVGFPNGSYAKVGAEIVDETAIWGGCDAVVKFKSPSIHQLFFLCRRGVSVIAKMHAEGSLDYIKELLESRVNAYAFEFLTKDGKIFPVMETSSGLTAYHAFAYGMFYAQHPPISSFPGTEPLTVSARSVL</sequence>
<gene>
    <name evidence="2" type="ORF">E6L38_12595</name>
</gene>